<organism evidence="1 2">
    <name type="scientific">Gossypium laxum</name>
    <dbReference type="NCBI Taxonomy" id="34288"/>
    <lineage>
        <taxon>Eukaryota</taxon>
        <taxon>Viridiplantae</taxon>
        <taxon>Streptophyta</taxon>
        <taxon>Embryophyta</taxon>
        <taxon>Tracheophyta</taxon>
        <taxon>Spermatophyta</taxon>
        <taxon>Magnoliopsida</taxon>
        <taxon>eudicotyledons</taxon>
        <taxon>Gunneridae</taxon>
        <taxon>Pentapetalae</taxon>
        <taxon>rosids</taxon>
        <taxon>malvids</taxon>
        <taxon>Malvales</taxon>
        <taxon>Malvaceae</taxon>
        <taxon>Malvoideae</taxon>
        <taxon>Gossypium</taxon>
    </lineage>
</organism>
<dbReference type="Proteomes" id="UP000593574">
    <property type="component" value="Unassembled WGS sequence"/>
</dbReference>
<reference evidence="1 2" key="1">
    <citation type="journal article" date="2019" name="Genome Biol. Evol.">
        <title>Insights into the evolution of the New World diploid cottons (Gossypium, subgenus Houzingenia) based on genome sequencing.</title>
        <authorList>
            <person name="Grover C.E."/>
            <person name="Arick M.A. 2nd"/>
            <person name="Thrash A."/>
            <person name="Conover J.L."/>
            <person name="Sanders W.S."/>
            <person name="Peterson D.G."/>
            <person name="Frelichowski J.E."/>
            <person name="Scheffler J.A."/>
            <person name="Scheffler B.E."/>
            <person name="Wendel J.F."/>
        </authorList>
    </citation>
    <scope>NUCLEOTIDE SEQUENCE [LARGE SCALE GENOMIC DNA]</scope>
    <source>
        <strain evidence="1">4</strain>
        <tissue evidence="1">Leaf</tissue>
    </source>
</reference>
<dbReference type="EMBL" id="JABEZV010000001">
    <property type="protein sequence ID" value="MBA0703573.1"/>
    <property type="molecule type" value="Genomic_DNA"/>
</dbReference>
<dbReference type="InterPro" id="IPR032675">
    <property type="entry name" value="LRR_dom_sf"/>
</dbReference>
<dbReference type="InterPro" id="IPR050648">
    <property type="entry name" value="F-box_LRR-repeat"/>
</dbReference>
<feature type="non-terminal residue" evidence="1">
    <location>
        <position position="187"/>
    </location>
</feature>
<dbReference type="SUPFAM" id="SSF52047">
    <property type="entry name" value="RNI-like"/>
    <property type="match status" value="1"/>
</dbReference>
<dbReference type="PANTHER" id="PTHR13382:SF58">
    <property type="entry name" value="F-BOX_LRR PROTEIN"/>
    <property type="match status" value="1"/>
</dbReference>
<dbReference type="GO" id="GO:0005737">
    <property type="term" value="C:cytoplasm"/>
    <property type="evidence" value="ECO:0007669"/>
    <property type="project" value="TreeGrafter"/>
</dbReference>
<evidence type="ECO:0000313" key="2">
    <source>
        <dbReference type="Proteomes" id="UP000593574"/>
    </source>
</evidence>
<feature type="non-terminal residue" evidence="1">
    <location>
        <position position="1"/>
    </location>
</feature>
<sequence>GDVSLYEIAKECYLLEKLDLCQCPAVSSKGLIAIAENCLNLTALSIESCPKIGNESLQAVGKLCPKLQSISIKDCPLVGDHGVASLFSLASSVLSKVKLEGLKISDFSLSVIGYYGKSVTNLMLSGLRNVSEKGFWVMGNAQGLQNCRFVSDDGLLAFSKSQGSLECLQLEECNKVTQSGIIGFLSN</sequence>
<comment type="caution">
    <text evidence="1">The sequence shown here is derived from an EMBL/GenBank/DDBJ whole genome shotgun (WGS) entry which is preliminary data.</text>
</comment>
<dbReference type="PANTHER" id="PTHR13382">
    <property type="entry name" value="MITOCHONDRIAL ATP SYNTHASE COUPLING FACTOR B"/>
    <property type="match status" value="1"/>
</dbReference>
<gene>
    <name evidence="1" type="ORF">Golax_015888</name>
</gene>
<protein>
    <submittedName>
        <fullName evidence="1">Uncharacterized protein</fullName>
    </submittedName>
</protein>
<keyword evidence="2" id="KW-1185">Reference proteome</keyword>
<evidence type="ECO:0000313" key="1">
    <source>
        <dbReference type="EMBL" id="MBA0703573.1"/>
    </source>
</evidence>
<dbReference type="AlphaFoldDB" id="A0A7J8YVH4"/>
<dbReference type="InterPro" id="IPR006553">
    <property type="entry name" value="Leu-rich_rpt_Cys-con_subtyp"/>
</dbReference>
<accession>A0A7J8YVH4</accession>
<dbReference type="SMART" id="SM00367">
    <property type="entry name" value="LRR_CC"/>
    <property type="match status" value="4"/>
</dbReference>
<name>A0A7J8YVH4_9ROSI</name>
<proteinExistence type="predicted"/>
<dbReference type="Gene3D" id="3.80.10.10">
    <property type="entry name" value="Ribonuclease Inhibitor"/>
    <property type="match status" value="1"/>
</dbReference>